<proteinExistence type="predicted"/>
<dbReference type="EMBL" id="NKCI01000021">
    <property type="protein sequence ID" value="RSL67148.1"/>
    <property type="molecule type" value="Genomic_DNA"/>
</dbReference>
<feature type="compositionally biased region" description="Low complexity" evidence="1">
    <location>
        <begin position="147"/>
        <end position="160"/>
    </location>
</feature>
<protein>
    <submittedName>
        <fullName evidence="2">Uncharacterized protein</fullName>
    </submittedName>
</protein>
<dbReference type="OrthoDB" id="5422628at2759"/>
<feature type="compositionally biased region" description="Basic residues" evidence="1">
    <location>
        <begin position="1067"/>
        <end position="1078"/>
    </location>
</feature>
<feature type="compositionally biased region" description="Basic and acidic residues" evidence="1">
    <location>
        <begin position="1092"/>
        <end position="1102"/>
    </location>
</feature>
<organism evidence="2 3">
    <name type="scientific">Fusarium duplospermum</name>
    <dbReference type="NCBI Taxonomy" id="1325734"/>
    <lineage>
        <taxon>Eukaryota</taxon>
        <taxon>Fungi</taxon>
        <taxon>Dikarya</taxon>
        <taxon>Ascomycota</taxon>
        <taxon>Pezizomycotina</taxon>
        <taxon>Sordariomycetes</taxon>
        <taxon>Hypocreomycetidae</taxon>
        <taxon>Hypocreales</taxon>
        <taxon>Nectriaceae</taxon>
        <taxon>Fusarium</taxon>
        <taxon>Fusarium solani species complex</taxon>
    </lineage>
</organism>
<dbReference type="Proteomes" id="UP000288168">
    <property type="component" value="Unassembled WGS sequence"/>
</dbReference>
<accession>A0A428QPG5</accession>
<evidence type="ECO:0000256" key="1">
    <source>
        <dbReference type="SAM" id="MobiDB-lite"/>
    </source>
</evidence>
<feature type="region of interest" description="Disordered" evidence="1">
    <location>
        <begin position="134"/>
        <end position="201"/>
    </location>
</feature>
<dbReference type="STRING" id="1325734.A0A428QPG5"/>
<feature type="region of interest" description="Disordered" evidence="1">
    <location>
        <begin position="1168"/>
        <end position="1344"/>
    </location>
</feature>
<feature type="compositionally biased region" description="Basic and acidic residues" evidence="1">
    <location>
        <begin position="176"/>
        <end position="201"/>
    </location>
</feature>
<reference evidence="2 3" key="1">
    <citation type="submission" date="2017-06" db="EMBL/GenBank/DDBJ databases">
        <title>Comparative genomic analysis of Ambrosia Fusariam Clade fungi.</title>
        <authorList>
            <person name="Stajich J.E."/>
            <person name="Carrillo J."/>
            <person name="Kijimoto T."/>
            <person name="Eskalen A."/>
            <person name="O'Donnell K."/>
            <person name="Kasson M."/>
        </authorList>
    </citation>
    <scope>NUCLEOTIDE SEQUENCE [LARGE SCALE GENOMIC DNA]</scope>
    <source>
        <strain evidence="2 3">NRRL62584</strain>
    </source>
</reference>
<gene>
    <name evidence="2" type="ORF">CEP54_003411</name>
</gene>
<feature type="region of interest" description="Disordered" evidence="1">
    <location>
        <begin position="1058"/>
        <end position="1102"/>
    </location>
</feature>
<feature type="region of interest" description="Disordered" evidence="1">
    <location>
        <begin position="1"/>
        <end position="37"/>
    </location>
</feature>
<sequence>MGEPMEEDLHSLGEQETVPQTVPEAEEETTSPTTDPGLVRRRKKLLERISLTFHFDFQALPTEAQEAYWKFQEDRGFSRFAIDLQRILLDHKIDDFLHQCPAFLLAVTELFDEKYPQLGLRQLWSLRLFAGPSSQIPEEEESPTQAPELEPTTTTKPLIPGFVISTKRTPLATPGGKEKDTPPDQQPRETRDGPSRDDVRSREEYNSGWLRNFAGDRGAPPPDFNLYPYKGWKISPPQVLLTRAKNFLADEDVNRTIDWDRKFAELAEYFSYLLHNWKGERWGADLHECIDMLHAHRVFEDYHYGRPKLNLDFSDNWTMKSWRLPRVPSRHVVVEDEEDMGERKLLFNPIRAAHDVHYEMPRDVLKKYVEEYAQDASYFWSSTGVQPRPERLTDQDSNNRRFNMVECENNAYEKSILKNMQETCSQLKSQPRPPAEQVEGTPDINSLRQFAWFRGTRRAALQQCLSQFNNAENAAVCNQWRAIVIPPRHKPKQPDAGVLFTTMQVADVPEKEARDPFSYTLAHKWYFTADQWWGAWMRPLSIKESYGERLWMHRKEAIMELPMNFKGPYILDYFDKDMRKTQELLNTCQIIWDRLDDKEKHFNRELLTKIVNCVWTGLRAGEGSYLEQRNLVRNDGSTPVPHIRPIEADLLRFILEPSVNAAMLGIKQGADAYQSRDEGISPILGAHGRLFEERVDEMLNDISRDSFFHPAAGPESQDFMMVLNRDCDGPMKRYRFSRKEAIRYALALKKKGKIYANKDLVVRRPKVDFHPEERIRWLDSDYKDNPPAEQPVKPKIGPVKVKAKDADEVTISTDVSTEISEQKSVDLGPYDNGLPKLANIRSWDETILDREAVSINMEKTLILYEGLGYRLGRTIRDLRAQHSKDLKSLTPEQRKVNGRYTRNIFDYWEKDYQLRANDPKWNRNVVDKSSKNRVTPKLCDTIKMADPEAYKKSWDREQSKDIQDSFYESFDILRKGIIREAYENKSMLFPSRVTRRIDSMGKTITSAPRREPVWSFGHPGRCGKGPRFWSIDRWPLHLQTDETRDLIESSGPDDSFCVVPPSLGGKYPKRTKRTKRSKRTGEKEQEEEEEVVREPKGKERAHDISLRQLGQPFGFKYKDLAHIRRSFKPGTPEYWLGDTPLQKQRIEDQIKRGLVGSEQPRSWSQRLKDFLGSKGDDPTALPYVNPRDIPRSKSLGSVMEQDSPLILPASPEDIPSSRRPQIAIPSGDRPGFKPRRHYQAPPMNPPHLDEPTKDDEQDSQQKSENPDPPGDNTGLTVLRICITPPPPPEHDQAESSTAGQQGAAPTPQRRRKSRPMVSQSLQLEIVEPEQEEPERPPRDPEDEALYRALHEEFYDSYG</sequence>
<keyword evidence="3" id="KW-1185">Reference proteome</keyword>
<evidence type="ECO:0000313" key="3">
    <source>
        <dbReference type="Proteomes" id="UP000288168"/>
    </source>
</evidence>
<feature type="compositionally biased region" description="Basic and acidic residues" evidence="1">
    <location>
        <begin position="1333"/>
        <end position="1344"/>
    </location>
</feature>
<evidence type="ECO:0000313" key="2">
    <source>
        <dbReference type="EMBL" id="RSL67148.1"/>
    </source>
</evidence>
<feature type="compositionally biased region" description="Basic and acidic residues" evidence="1">
    <location>
        <begin position="1168"/>
        <end position="1177"/>
    </location>
</feature>
<comment type="caution">
    <text evidence="2">The sequence shown here is derived from an EMBL/GenBank/DDBJ whole genome shotgun (WGS) entry which is preliminary data.</text>
</comment>
<name>A0A428QPG5_9HYPO</name>